<evidence type="ECO:0008006" key="3">
    <source>
        <dbReference type="Google" id="ProtNLM"/>
    </source>
</evidence>
<dbReference type="KEGG" id="lhb:D1010_09855"/>
<dbReference type="AlphaFoldDB" id="A0A5P8M626"/>
<accession>A0A5P8M626</accession>
<organism evidence="1 2">
    <name type="scientific">Schleiferilactobacillus harbinensis</name>
    <dbReference type="NCBI Taxonomy" id="304207"/>
    <lineage>
        <taxon>Bacteria</taxon>
        <taxon>Bacillati</taxon>
        <taxon>Bacillota</taxon>
        <taxon>Bacilli</taxon>
        <taxon>Lactobacillales</taxon>
        <taxon>Lactobacillaceae</taxon>
        <taxon>Schleiferilactobacillus</taxon>
    </lineage>
</organism>
<dbReference type="Proteomes" id="UP000326779">
    <property type="component" value="Chromosome"/>
</dbReference>
<name>A0A5P8M626_9LACO</name>
<sequence length="253" mass="28908">MNYKDALKQESEILDQTYHSAKGAGYNQFVLDGLIDAKQYYSIPLRILIIAKESYSRDSRVPGGHIDDGFKYYCAHGGSGHNDPRNPALENASKWIHVVREAYAGNECPSDHATKPFRAQQLSTISWINLKRESNKDSVYCKDFVSELPYTAQFIKKQIDLYDPHVVLCGGTYDAVEKFLFDETDQSQKHNETVNGFEGVYSFERGNKTIVIKCNHPAKRLNSDTQDSQRHFIYSIIRENTAFLHNLVEQSNQ</sequence>
<evidence type="ECO:0000313" key="2">
    <source>
        <dbReference type="Proteomes" id="UP000326779"/>
    </source>
</evidence>
<dbReference type="RefSeq" id="WP_152260883.1">
    <property type="nucleotide sequence ID" value="NZ_CP045143.1"/>
</dbReference>
<dbReference type="EMBL" id="CP045143">
    <property type="protein sequence ID" value="QFR23685.1"/>
    <property type="molecule type" value="Genomic_DNA"/>
</dbReference>
<gene>
    <name evidence="1" type="ORF">D1010_09855</name>
</gene>
<evidence type="ECO:0000313" key="1">
    <source>
        <dbReference type="EMBL" id="QFR23685.1"/>
    </source>
</evidence>
<reference evidence="1 2" key="1">
    <citation type="submission" date="2019-10" db="EMBL/GenBank/DDBJ databases">
        <title>The completed genome of Lactobacillus harbinensis M1.</title>
        <authorList>
            <person name="Zheng Y."/>
        </authorList>
    </citation>
    <scope>NUCLEOTIDE SEQUENCE [LARGE SCALE GENOMIC DNA]</scope>
    <source>
        <strain evidence="1 2">M1</strain>
    </source>
</reference>
<protein>
    <recommendedName>
        <fullName evidence="3">Uracil-DNA glycosylase-like domain-containing protein</fullName>
    </recommendedName>
</protein>
<proteinExistence type="predicted"/>